<evidence type="ECO:0000256" key="2">
    <source>
        <dbReference type="ARBA" id="ARBA00022723"/>
    </source>
</evidence>
<dbReference type="GO" id="GO:0005829">
    <property type="term" value="C:cytosol"/>
    <property type="evidence" value="ECO:0007669"/>
    <property type="project" value="TreeGrafter"/>
</dbReference>
<dbReference type="EMBL" id="FOAS01000013">
    <property type="protein sequence ID" value="SEL51177.1"/>
    <property type="molecule type" value="Genomic_DNA"/>
</dbReference>
<dbReference type="PANTHER" id="PTHR46124">
    <property type="entry name" value="D-AMINOACYL-TRNA DEACYLASE"/>
    <property type="match status" value="1"/>
</dbReference>
<protein>
    <submittedName>
        <fullName evidence="5">TatD DNase family protein</fullName>
    </submittedName>
</protein>
<feature type="binding site" evidence="4">
    <location>
        <position position="101"/>
    </location>
    <ligand>
        <name>a divalent metal cation</name>
        <dbReference type="ChEBI" id="CHEBI:60240"/>
        <label>1</label>
    </ligand>
</feature>
<dbReference type="GO" id="GO:0016788">
    <property type="term" value="F:hydrolase activity, acting on ester bonds"/>
    <property type="evidence" value="ECO:0007669"/>
    <property type="project" value="InterPro"/>
</dbReference>
<reference evidence="5 6" key="1">
    <citation type="submission" date="2016-10" db="EMBL/GenBank/DDBJ databases">
        <authorList>
            <person name="de Groot N.N."/>
        </authorList>
    </citation>
    <scope>NUCLEOTIDE SEQUENCE [LARGE SCALE GENOMIC DNA]</scope>
    <source>
        <strain evidence="5 6">JCM 19513</strain>
    </source>
</reference>
<proteinExistence type="inferred from homology"/>
<gene>
    <name evidence="5" type="ORF">SAMN05216214_11363</name>
</gene>
<dbReference type="PROSITE" id="PS01091">
    <property type="entry name" value="TATD_3"/>
    <property type="match status" value="1"/>
</dbReference>
<dbReference type="InterPro" id="IPR001130">
    <property type="entry name" value="TatD-like"/>
</dbReference>
<dbReference type="PANTHER" id="PTHR46124:SF3">
    <property type="entry name" value="HYDROLASE"/>
    <property type="match status" value="1"/>
</dbReference>
<dbReference type="CDD" id="cd01310">
    <property type="entry name" value="TatD_DNAse"/>
    <property type="match status" value="1"/>
</dbReference>
<dbReference type="PIRSF" id="PIRSF005902">
    <property type="entry name" value="DNase_TatD"/>
    <property type="match status" value="1"/>
</dbReference>
<dbReference type="RefSeq" id="WP_074869402.1">
    <property type="nucleotide sequence ID" value="NZ_FOAS01000013.1"/>
</dbReference>
<dbReference type="FunFam" id="3.20.20.140:FF:000005">
    <property type="entry name" value="TatD family hydrolase"/>
    <property type="match status" value="1"/>
</dbReference>
<evidence type="ECO:0000256" key="4">
    <source>
        <dbReference type="PIRSR" id="PIRSR005902-1"/>
    </source>
</evidence>
<dbReference type="GO" id="GO:0046872">
    <property type="term" value="F:metal ion binding"/>
    <property type="evidence" value="ECO:0007669"/>
    <property type="project" value="UniProtKB-KW"/>
</dbReference>
<accession>A0A1H7QV37</accession>
<keyword evidence="3" id="KW-0378">Hydrolase</keyword>
<dbReference type="Gene3D" id="3.20.20.140">
    <property type="entry name" value="Metal-dependent hydrolases"/>
    <property type="match status" value="1"/>
</dbReference>
<dbReference type="InterPro" id="IPR032466">
    <property type="entry name" value="Metal_Hydrolase"/>
</dbReference>
<dbReference type="STRING" id="1429083.GCA_001885685_03274"/>
<sequence>MQLIDTHNHLDFPEFDHDRDQLLSQAQALGVARQIVLGVCAPQWPRLWQLVTSTQGEQAGLFAAFGLHPVYLADHPSDAVQRLEQQLSACRQHPRLCAVGEIGLDYFVPTLDRQQQANLFIQQLELAKQFELPALLHVRRAHADTIAALKQVKLPRGGIVHAFAGSLEEAREYRKLGFLLGFGGAATWPQAQRLRRVLAALPAEQLVLETDAPDMAPVFLAGQRNSPTALAEISHCLAEVRGVSAATLAQQCTANTCALFGWPAL</sequence>
<dbReference type="Proteomes" id="UP000185766">
    <property type="component" value="Unassembled WGS sequence"/>
</dbReference>
<keyword evidence="2 4" id="KW-0479">Metal-binding</keyword>
<evidence type="ECO:0000313" key="5">
    <source>
        <dbReference type="EMBL" id="SEL51177.1"/>
    </source>
</evidence>
<feature type="binding site" evidence="4">
    <location>
        <position position="9"/>
    </location>
    <ligand>
        <name>a divalent metal cation</name>
        <dbReference type="ChEBI" id="CHEBI:60240"/>
        <label>1</label>
    </ligand>
</feature>
<dbReference type="PROSITE" id="PS01137">
    <property type="entry name" value="TATD_1"/>
    <property type="match status" value="1"/>
</dbReference>
<dbReference type="Pfam" id="PF01026">
    <property type="entry name" value="TatD_DNase"/>
    <property type="match status" value="1"/>
</dbReference>
<organism evidence="5 6">
    <name type="scientific">Atopomonas hussainii</name>
    <dbReference type="NCBI Taxonomy" id="1429083"/>
    <lineage>
        <taxon>Bacteria</taxon>
        <taxon>Pseudomonadati</taxon>
        <taxon>Pseudomonadota</taxon>
        <taxon>Gammaproteobacteria</taxon>
        <taxon>Pseudomonadales</taxon>
        <taxon>Pseudomonadaceae</taxon>
        <taxon>Atopomonas</taxon>
    </lineage>
</organism>
<evidence type="ECO:0000256" key="1">
    <source>
        <dbReference type="ARBA" id="ARBA00009275"/>
    </source>
</evidence>
<evidence type="ECO:0000256" key="3">
    <source>
        <dbReference type="ARBA" id="ARBA00022801"/>
    </source>
</evidence>
<evidence type="ECO:0000313" key="6">
    <source>
        <dbReference type="Proteomes" id="UP000185766"/>
    </source>
</evidence>
<dbReference type="InterPro" id="IPR018228">
    <property type="entry name" value="DNase_TatD-rel_CS"/>
</dbReference>
<feature type="binding site" evidence="4">
    <location>
        <position position="211"/>
    </location>
    <ligand>
        <name>a divalent metal cation</name>
        <dbReference type="ChEBI" id="CHEBI:60240"/>
        <label>1</label>
    </ligand>
</feature>
<feature type="binding site" evidence="4">
    <location>
        <position position="161"/>
    </location>
    <ligand>
        <name>a divalent metal cation</name>
        <dbReference type="ChEBI" id="CHEBI:60240"/>
        <label>2</label>
    </ligand>
</feature>
<dbReference type="AlphaFoldDB" id="A0A1H7QV37"/>
<feature type="binding site" evidence="4">
    <location>
        <position position="137"/>
    </location>
    <ligand>
        <name>a divalent metal cation</name>
        <dbReference type="ChEBI" id="CHEBI:60240"/>
        <label>2</label>
    </ligand>
</feature>
<keyword evidence="6" id="KW-1185">Reference proteome</keyword>
<name>A0A1H7QV37_9GAMM</name>
<feature type="binding site" evidence="4">
    <location>
        <position position="7"/>
    </location>
    <ligand>
        <name>a divalent metal cation</name>
        <dbReference type="ChEBI" id="CHEBI:60240"/>
        <label>1</label>
    </ligand>
</feature>
<dbReference type="SUPFAM" id="SSF51556">
    <property type="entry name" value="Metallo-dependent hydrolases"/>
    <property type="match status" value="1"/>
</dbReference>
<comment type="similarity">
    <text evidence="1">Belongs to the metallo-dependent hydrolases superfamily. TatD-type hydrolase family.</text>
</comment>